<sequence>MKTDFARACEKLMGMDERTWERHANPWSVYSRFTVMPLLTLAIVSRVWIGGWAWLATAVVLLWIWLNPRLFPACSRKSGWAVEVTRGERLYLARQRQPIPPHHAQAARLLQMLSVAGLPIWVYGLYTLNTWALVLGNVCIIAFKAWFADRMVWLHRDMQMGG</sequence>
<organism evidence="2 3">
    <name type="scientific">Ruficoccus amylovorans</name>
    <dbReference type="NCBI Taxonomy" id="1804625"/>
    <lineage>
        <taxon>Bacteria</taxon>
        <taxon>Pseudomonadati</taxon>
        <taxon>Verrucomicrobiota</taxon>
        <taxon>Opitutia</taxon>
        <taxon>Puniceicoccales</taxon>
        <taxon>Cerasicoccaceae</taxon>
        <taxon>Ruficoccus</taxon>
    </lineage>
</organism>
<feature type="transmembrane region" description="Helical" evidence="1">
    <location>
        <begin position="47"/>
        <end position="66"/>
    </location>
</feature>
<gene>
    <name evidence="2" type="ORF">H5P28_17475</name>
</gene>
<keyword evidence="3" id="KW-1185">Reference proteome</keyword>
<keyword evidence="1" id="KW-1133">Transmembrane helix</keyword>
<evidence type="ECO:0000313" key="2">
    <source>
        <dbReference type="EMBL" id="MBC2596061.1"/>
    </source>
</evidence>
<reference evidence="2 3" key="1">
    <citation type="submission" date="2020-07" db="EMBL/GenBank/DDBJ databases">
        <authorList>
            <person name="Feng X."/>
        </authorList>
    </citation>
    <scope>NUCLEOTIDE SEQUENCE [LARGE SCALE GENOMIC DNA]</scope>
    <source>
        <strain evidence="2 3">JCM31066</strain>
    </source>
</reference>
<dbReference type="Pfam" id="PF20358">
    <property type="entry name" value="DUF6653"/>
    <property type="match status" value="1"/>
</dbReference>
<feature type="transmembrane region" description="Helical" evidence="1">
    <location>
        <begin position="130"/>
        <end position="148"/>
    </location>
</feature>
<comment type="caution">
    <text evidence="2">The sequence shown here is derived from an EMBL/GenBank/DDBJ whole genome shotgun (WGS) entry which is preliminary data.</text>
</comment>
<accession>A0A842HLR5</accession>
<keyword evidence="1" id="KW-0472">Membrane</keyword>
<dbReference type="AlphaFoldDB" id="A0A842HLR5"/>
<dbReference type="InterPro" id="IPR046595">
    <property type="entry name" value="DUF6653"/>
</dbReference>
<keyword evidence="1" id="KW-0812">Transmembrane</keyword>
<evidence type="ECO:0000256" key="1">
    <source>
        <dbReference type="SAM" id="Phobius"/>
    </source>
</evidence>
<evidence type="ECO:0000313" key="3">
    <source>
        <dbReference type="Proteomes" id="UP000546464"/>
    </source>
</evidence>
<protein>
    <submittedName>
        <fullName evidence="2">Uncharacterized protein</fullName>
    </submittedName>
</protein>
<dbReference type="EMBL" id="JACHVB010000060">
    <property type="protein sequence ID" value="MBC2596061.1"/>
    <property type="molecule type" value="Genomic_DNA"/>
</dbReference>
<name>A0A842HLR5_9BACT</name>
<dbReference type="RefSeq" id="WP_185676977.1">
    <property type="nucleotide sequence ID" value="NZ_JACHVB010000060.1"/>
</dbReference>
<proteinExistence type="predicted"/>
<dbReference type="Proteomes" id="UP000546464">
    <property type="component" value="Unassembled WGS sequence"/>
</dbReference>